<evidence type="ECO:0000259" key="8">
    <source>
        <dbReference type="Pfam" id="PF14322"/>
    </source>
</evidence>
<dbReference type="Pfam" id="PF07980">
    <property type="entry name" value="SusD_RagB"/>
    <property type="match status" value="1"/>
</dbReference>
<dbReference type="GO" id="GO:0009279">
    <property type="term" value="C:cell outer membrane"/>
    <property type="evidence" value="ECO:0007669"/>
    <property type="project" value="UniProtKB-SubCell"/>
</dbReference>
<dbReference type="Gene3D" id="1.25.40.390">
    <property type="match status" value="1"/>
</dbReference>
<dbReference type="Proteomes" id="UP000263900">
    <property type="component" value="Chromosome"/>
</dbReference>
<keyword evidence="5" id="KW-0998">Cell outer membrane</keyword>
<dbReference type="InterPro" id="IPR012944">
    <property type="entry name" value="SusD_RagB_dom"/>
</dbReference>
<proteinExistence type="inferred from homology"/>
<comment type="similarity">
    <text evidence="2">Belongs to the SusD family.</text>
</comment>
<reference evidence="9 10" key="1">
    <citation type="submission" date="2018-09" db="EMBL/GenBank/DDBJ databases">
        <title>Genome sequencing of strain 6GH32-13.</title>
        <authorList>
            <person name="Weon H.-Y."/>
            <person name="Heo J."/>
            <person name="Kwon S.-W."/>
        </authorList>
    </citation>
    <scope>NUCLEOTIDE SEQUENCE [LARGE SCALE GENOMIC DNA]</scope>
    <source>
        <strain evidence="9 10">5GH32-13</strain>
    </source>
</reference>
<evidence type="ECO:0000313" key="9">
    <source>
        <dbReference type="EMBL" id="AXY78681.1"/>
    </source>
</evidence>
<keyword evidence="6" id="KW-1133">Transmembrane helix</keyword>
<dbReference type="Pfam" id="PF14322">
    <property type="entry name" value="SusD-like_3"/>
    <property type="match status" value="1"/>
</dbReference>
<dbReference type="SUPFAM" id="SSF48452">
    <property type="entry name" value="TPR-like"/>
    <property type="match status" value="1"/>
</dbReference>
<evidence type="ECO:0000256" key="4">
    <source>
        <dbReference type="ARBA" id="ARBA00023136"/>
    </source>
</evidence>
<sequence>MIVNKKSGTQSAKQQVQSSTLAARSSQLAAFTLLIIAGILLNSCNKFLDTKPTDSITPDTYYKTQEDLNRALAAVYDRLGDRRTYGSALYGYLAFSDEFYLKGQLTGYMSNTIDPSMLELNRCWEALYVGVERANMLLDYVDGAAVSDSSKNEVKGQALFLRAFYYFTLVDNFGAIPLKLTSTKSPTEPALPRTPVADLYAQIVKDLKEAEGLVRDITYYGYNGRISKTAVQAMLARVYLTMAGYPLHDEAKYADARAYAEKVIQSNMHALNPSFSQIFINLAQDKYDIKECLWEVEYYGNNQGIVREGGYVGSWMGLYCPNVDTGFAYDYVHATRRLYDTYEAGDLRRDWTIAPYRFAPSGTGGNLVKVTRTNWSATEIYERSAGKYRREYETFKPRDQDFTTINFPMLRYSDVLLMFAEAENQVNGPTQAAYDAINMVRRRGFGKPVDIADPVADLTAGLAKVDFFEAIQKERFRELSYEGIRKHDLLRWGNYVFTMQQMLTEYQTNMPTALSPAAIGQASRITSRSVLFPIPNSEIAVNPNISQNPGW</sequence>
<keyword evidence="4 6" id="KW-0472">Membrane</keyword>
<dbReference type="InterPro" id="IPR011990">
    <property type="entry name" value="TPR-like_helical_dom_sf"/>
</dbReference>
<feature type="transmembrane region" description="Helical" evidence="6">
    <location>
        <begin position="21"/>
        <end position="41"/>
    </location>
</feature>
<dbReference type="KEGG" id="pseg:D3H65_17120"/>
<keyword evidence="3" id="KW-0732">Signal</keyword>
<dbReference type="InterPro" id="IPR033985">
    <property type="entry name" value="SusD-like_N"/>
</dbReference>
<gene>
    <name evidence="9" type="ORF">D3H65_17120</name>
</gene>
<comment type="subcellular location">
    <subcellularLocation>
        <location evidence="1">Cell outer membrane</location>
    </subcellularLocation>
</comment>
<feature type="domain" description="SusD-like N-terminal" evidence="8">
    <location>
        <begin position="46"/>
        <end position="240"/>
    </location>
</feature>
<dbReference type="AlphaFoldDB" id="A0A3B7NA42"/>
<evidence type="ECO:0000256" key="5">
    <source>
        <dbReference type="ARBA" id="ARBA00023237"/>
    </source>
</evidence>
<evidence type="ECO:0000256" key="2">
    <source>
        <dbReference type="ARBA" id="ARBA00006275"/>
    </source>
</evidence>
<name>A0A3B7NA42_9BACT</name>
<keyword evidence="10" id="KW-1185">Reference proteome</keyword>
<dbReference type="CDD" id="cd08977">
    <property type="entry name" value="SusD"/>
    <property type="match status" value="1"/>
</dbReference>
<dbReference type="OrthoDB" id="5694214at2"/>
<keyword evidence="6" id="KW-0812">Transmembrane</keyword>
<feature type="domain" description="RagB/SusD" evidence="7">
    <location>
        <begin position="385"/>
        <end position="551"/>
    </location>
</feature>
<protein>
    <submittedName>
        <fullName evidence="9">RagB/SusD family nutrient uptake outer membrane protein</fullName>
    </submittedName>
</protein>
<evidence type="ECO:0000313" key="10">
    <source>
        <dbReference type="Proteomes" id="UP000263900"/>
    </source>
</evidence>
<evidence type="ECO:0000256" key="3">
    <source>
        <dbReference type="ARBA" id="ARBA00022729"/>
    </source>
</evidence>
<dbReference type="EMBL" id="CP032157">
    <property type="protein sequence ID" value="AXY78681.1"/>
    <property type="molecule type" value="Genomic_DNA"/>
</dbReference>
<evidence type="ECO:0000259" key="7">
    <source>
        <dbReference type="Pfam" id="PF07980"/>
    </source>
</evidence>
<accession>A0A3B7NA42</accession>
<evidence type="ECO:0000256" key="6">
    <source>
        <dbReference type="SAM" id="Phobius"/>
    </source>
</evidence>
<evidence type="ECO:0000256" key="1">
    <source>
        <dbReference type="ARBA" id="ARBA00004442"/>
    </source>
</evidence>
<organism evidence="9 10">
    <name type="scientific">Paraflavitalea soli</name>
    <dbReference type="NCBI Taxonomy" id="2315862"/>
    <lineage>
        <taxon>Bacteria</taxon>
        <taxon>Pseudomonadati</taxon>
        <taxon>Bacteroidota</taxon>
        <taxon>Chitinophagia</taxon>
        <taxon>Chitinophagales</taxon>
        <taxon>Chitinophagaceae</taxon>
        <taxon>Paraflavitalea</taxon>
    </lineage>
</organism>